<evidence type="ECO:0000313" key="2">
    <source>
        <dbReference type="EMBL" id="TCD59929.1"/>
    </source>
</evidence>
<dbReference type="EMBL" id="RWJN01000698">
    <property type="protein sequence ID" value="TCD59929.1"/>
    <property type="molecule type" value="Genomic_DNA"/>
</dbReference>
<evidence type="ECO:0000256" key="1">
    <source>
        <dbReference type="SAM" id="MobiDB-lite"/>
    </source>
</evidence>
<reference evidence="2 3" key="1">
    <citation type="submission" date="2018-11" db="EMBL/GenBank/DDBJ databases">
        <title>Genome assembly of Steccherinum ochraceum LE-BIN_3174, the white-rot fungus of the Steccherinaceae family (The Residual Polyporoid clade, Polyporales, Basidiomycota).</title>
        <authorList>
            <person name="Fedorova T.V."/>
            <person name="Glazunova O.A."/>
            <person name="Landesman E.O."/>
            <person name="Moiseenko K.V."/>
            <person name="Psurtseva N.V."/>
            <person name="Savinova O.S."/>
            <person name="Shakhova N.V."/>
            <person name="Tyazhelova T.V."/>
            <person name="Vasina D.V."/>
        </authorList>
    </citation>
    <scope>NUCLEOTIDE SEQUENCE [LARGE SCALE GENOMIC DNA]</scope>
    <source>
        <strain evidence="2 3">LE-BIN_3174</strain>
    </source>
</reference>
<keyword evidence="3" id="KW-1185">Reference proteome</keyword>
<protein>
    <submittedName>
        <fullName evidence="2">Uncharacterized protein</fullName>
    </submittedName>
</protein>
<dbReference type="Proteomes" id="UP000292702">
    <property type="component" value="Unassembled WGS sequence"/>
</dbReference>
<proteinExistence type="predicted"/>
<comment type="caution">
    <text evidence="2">The sequence shown here is derived from an EMBL/GenBank/DDBJ whole genome shotgun (WGS) entry which is preliminary data.</text>
</comment>
<gene>
    <name evidence="2" type="ORF">EIP91_011037</name>
</gene>
<organism evidence="2 3">
    <name type="scientific">Steccherinum ochraceum</name>
    <dbReference type="NCBI Taxonomy" id="92696"/>
    <lineage>
        <taxon>Eukaryota</taxon>
        <taxon>Fungi</taxon>
        <taxon>Dikarya</taxon>
        <taxon>Basidiomycota</taxon>
        <taxon>Agaricomycotina</taxon>
        <taxon>Agaricomycetes</taxon>
        <taxon>Polyporales</taxon>
        <taxon>Steccherinaceae</taxon>
        <taxon>Steccherinum</taxon>
    </lineage>
</organism>
<sequence>MRINEGISVLGRHSTSPPRPAYPADLSLLPRESWLQTMPIKCLTAPAKSQLGRVRGSAWAEKVGFGGGRSSNQIFINTQSGPSQPRVWTVEGPGTSLLTTPSRTEWIYAEDERRVCRGVSGRGFYDPERHTPTTDVSTP</sequence>
<dbReference type="AlphaFoldDB" id="A0A4R0R7S0"/>
<feature type="region of interest" description="Disordered" evidence="1">
    <location>
        <begin position="1"/>
        <end position="22"/>
    </location>
</feature>
<evidence type="ECO:0000313" key="3">
    <source>
        <dbReference type="Proteomes" id="UP000292702"/>
    </source>
</evidence>
<accession>A0A4R0R7S0</accession>
<name>A0A4R0R7S0_9APHY</name>